<name>A0ABS4AMC7_9PROT</name>
<dbReference type="EMBL" id="JAGIZB010000049">
    <property type="protein sequence ID" value="MBP0447668.1"/>
    <property type="molecule type" value="Genomic_DNA"/>
</dbReference>
<reference evidence="2 3" key="1">
    <citation type="submission" date="2021-03" db="EMBL/GenBank/DDBJ databases">
        <authorList>
            <person name="So Y."/>
        </authorList>
    </citation>
    <scope>NUCLEOTIDE SEQUENCE [LARGE SCALE GENOMIC DNA]</scope>
    <source>
        <strain evidence="2 3">SSH11</strain>
    </source>
</reference>
<sequence>MPSTAEARREGLRALIDMPRFQFRDREAGALSMVVRDEAGQVISEHHLTLETRS</sequence>
<dbReference type="InterPro" id="IPR054189">
    <property type="entry name" value="DUF6894"/>
</dbReference>
<evidence type="ECO:0000313" key="3">
    <source>
        <dbReference type="Proteomes" id="UP000681594"/>
    </source>
</evidence>
<protein>
    <recommendedName>
        <fullName evidence="1">DUF6894 domain-containing protein</fullName>
    </recommendedName>
</protein>
<evidence type="ECO:0000259" key="1">
    <source>
        <dbReference type="Pfam" id="PF21834"/>
    </source>
</evidence>
<evidence type="ECO:0000313" key="2">
    <source>
        <dbReference type="EMBL" id="MBP0447668.1"/>
    </source>
</evidence>
<proteinExistence type="predicted"/>
<comment type="caution">
    <text evidence="2">The sequence shown here is derived from an EMBL/GenBank/DDBJ whole genome shotgun (WGS) entry which is preliminary data.</text>
</comment>
<keyword evidence="3" id="KW-1185">Reference proteome</keyword>
<dbReference type="Proteomes" id="UP000681594">
    <property type="component" value="Unassembled WGS sequence"/>
</dbReference>
<gene>
    <name evidence="2" type="ORF">J8J14_23195</name>
</gene>
<organism evidence="2 3">
    <name type="scientific">Pararoseomonas baculiformis</name>
    <dbReference type="NCBI Taxonomy" id="2820812"/>
    <lineage>
        <taxon>Bacteria</taxon>
        <taxon>Pseudomonadati</taxon>
        <taxon>Pseudomonadota</taxon>
        <taxon>Alphaproteobacteria</taxon>
        <taxon>Acetobacterales</taxon>
        <taxon>Acetobacteraceae</taxon>
        <taxon>Pararoseomonas</taxon>
    </lineage>
</organism>
<accession>A0ABS4AMC7</accession>
<feature type="domain" description="DUF6894" evidence="1">
    <location>
        <begin position="2"/>
        <end position="45"/>
    </location>
</feature>
<dbReference type="Pfam" id="PF21834">
    <property type="entry name" value="DUF6894"/>
    <property type="match status" value="1"/>
</dbReference>